<dbReference type="EMBL" id="BMLW01000018">
    <property type="protein sequence ID" value="GGP16129.1"/>
    <property type="molecule type" value="Genomic_DNA"/>
</dbReference>
<accession>A0ABQ2P1Z3</accession>
<gene>
    <name evidence="2" type="ORF">GCM10011346_46870</name>
</gene>
<evidence type="ECO:0000313" key="3">
    <source>
        <dbReference type="Proteomes" id="UP000641206"/>
    </source>
</evidence>
<organism evidence="2 3">
    <name type="scientific">Oceanobacillus neutriphilus</name>
    <dbReference type="NCBI Taxonomy" id="531815"/>
    <lineage>
        <taxon>Bacteria</taxon>
        <taxon>Bacillati</taxon>
        <taxon>Bacillota</taxon>
        <taxon>Bacilli</taxon>
        <taxon>Bacillales</taxon>
        <taxon>Bacillaceae</taxon>
        <taxon>Oceanobacillus</taxon>
    </lineage>
</organism>
<evidence type="ECO:0000259" key="1">
    <source>
        <dbReference type="PROSITE" id="PS51186"/>
    </source>
</evidence>
<sequence>MYNVGIRRPRIEDSEELNQFFSTVIRDTFAREGLSEWHDDIENEIEAKKQYLKYDLDSNGKSRYFLIAFDKKSNKVIGTIEYGQASELINICTNGALKGMFEIGTVFVLPGYQSRGIGTLLLNAMFLTFLGNGVQEFCLDSGYTNSQKIWERKFGKPDYLLKDYWSQGTDHMIWKRSTKDMTIIFK</sequence>
<feature type="domain" description="N-acetyltransferase" evidence="1">
    <location>
        <begin position="4"/>
        <end position="180"/>
    </location>
</feature>
<evidence type="ECO:0000313" key="2">
    <source>
        <dbReference type="EMBL" id="GGP16129.1"/>
    </source>
</evidence>
<dbReference type="InterPro" id="IPR000182">
    <property type="entry name" value="GNAT_dom"/>
</dbReference>
<dbReference type="Gene3D" id="3.40.630.30">
    <property type="match status" value="1"/>
</dbReference>
<dbReference type="CDD" id="cd04301">
    <property type="entry name" value="NAT_SF"/>
    <property type="match status" value="1"/>
</dbReference>
<name>A0ABQ2P1Z3_9BACI</name>
<dbReference type="SUPFAM" id="SSF55729">
    <property type="entry name" value="Acyl-CoA N-acyltransferases (Nat)"/>
    <property type="match status" value="1"/>
</dbReference>
<keyword evidence="3" id="KW-1185">Reference proteome</keyword>
<reference evidence="3" key="1">
    <citation type="journal article" date="2019" name="Int. J. Syst. Evol. Microbiol.">
        <title>The Global Catalogue of Microorganisms (GCM) 10K type strain sequencing project: providing services to taxonomists for standard genome sequencing and annotation.</title>
        <authorList>
            <consortium name="The Broad Institute Genomics Platform"/>
            <consortium name="The Broad Institute Genome Sequencing Center for Infectious Disease"/>
            <person name="Wu L."/>
            <person name="Ma J."/>
        </authorList>
    </citation>
    <scope>NUCLEOTIDE SEQUENCE [LARGE SCALE GENOMIC DNA]</scope>
    <source>
        <strain evidence="3">CGMCC 1.7693</strain>
    </source>
</reference>
<dbReference type="InterPro" id="IPR016181">
    <property type="entry name" value="Acyl_CoA_acyltransferase"/>
</dbReference>
<protein>
    <submittedName>
        <fullName evidence="2">N-acetyltransferase</fullName>
    </submittedName>
</protein>
<dbReference type="RefSeq" id="WP_188737716.1">
    <property type="nucleotide sequence ID" value="NZ_BMLW01000018.1"/>
</dbReference>
<dbReference type="Proteomes" id="UP000641206">
    <property type="component" value="Unassembled WGS sequence"/>
</dbReference>
<comment type="caution">
    <text evidence="2">The sequence shown here is derived from an EMBL/GenBank/DDBJ whole genome shotgun (WGS) entry which is preliminary data.</text>
</comment>
<dbReference type="Pfam" id="PF00583">
    <property type="entry name" value="Acetyltransf_1"/>
    <property type="match status" value="1"/>
</dbReference>
<proteinExistence type="predicted"/>
<dbReference type="PROSITE" id="PS51186">
    <property type="entry name" value="GNAT"/>
    <property type="match status" value="1"/>
</dbReference>